<organism evidence="4 5">
    <name type="scientific">Ophiocordyceps unilateralis</name>
    <name type="common">Zombie-ant fungus</name>
    <name type="synonym">Torrubia unilateralis</name>
    <dbReference type="NCBI Taxonomy" id="268505"/>
    <lineage>
        <taxon>Eukaryota</taxon>
        <taxon>Fungi</taxon>
        <taxon>Dikarya</taxon>
        <taxon>Ascomycota</taxon>
        <taxon>Pezizomycotina</taxon>
        <taxon>Sordariomycetes</taxon>
        <taxon>Hypocreomycetidae</taxon>
        <taxon>Hypocreales</taxon>
        <taxon>Ophiocordycipitaceae</taxon>
        <taxon>Ophiocordyceps</taxon>
    </lineage>
</organism>
<dbReference type="InterPro" id="IPR029058">
    <property type="entry name" value="AB_hydrolase_fold"/>
</dbReference>
<feature type="domain" description="AB hydrolase-1" evidence="3">
    <location>
        <begin position="171"/>
        <end position="221"/>
    </location>
</feature>
<proteinExistence type="inferred from homology"/>
<sequence>MLKDPLTTLGLAYDLHEPTNTSHNQPPIIFLHGLFGSKRNNQSICKVLSRDLNTRVYALDLRNHGDSFHHQDHDYSVMAEDVSTFINDHGLRDATVIGHSMGAKTAMTLALREPDLKNSAIIYVFVPSLPVRQFLLGNLSRADGSPKLSFRIPLDILHRSLGTLGDFPHGHSERQRFVKPSLFIRGTKSGYVKDEMLPFIDQLFPNFQLVEIDAGHWLISEQPEAFRQVVVNFVKVKTKTR</sequence>
<dbReference type="GO" id="GO:0005739">
    <property type="term" value="C:mitochondrion"/>
    <property type="evidence" value="ECO:0007669"/>
    <property type="project" value="TreeGrafter"/>
</dbReference>
<evidence type="ECO:0000256" key="2">
    <source>
        <dbReference type="ARBA" id="ARBA00022801"/>
    </source>
</evidence>
<dbReference type="GO" id="GO:0052689">
    <property type="term" value="F:carboxylic ester hydrolase activity"/>
    <property type="evidence" value="ECO:0007669"/>
    <property type="project" value="TreeGrafter"/>
</dbReference>
<evidence type="ECO:0000313" key="5">
    <source>
        <dbReference type="Proteomes" id="UP000037136"/>
    </source>
</evidence>
<protein>
    <recommendedName>
        <fullName evidence="3">AB hydrolase-1 domain-containing protein</fullName>
    </recommendedName>
</protein>
<gene>
    <name evidence="4" type="ORF">XA68_11366</name>
</gene>
<reference evidence="4 5" key="2">
    <citation type="journal article" date="2017" name="Sci. Rep.">
        <title>Ant-infecting Ophiocordyceps genomes reveal a high diversity of potential behavioral manipulation genes and a possible major role for enterotoxins.</title>
        <authorList>
            <person name="de Bekker C."/>
            <person name="Ohm R.A."/>
            <person name="Evans H.C."/>
            <person name="Brachmann A."/>
            <person name="Hughes D.P."/>
        </authorList>
    </citation>
    <scope>NUCLEOTIDE SEQUENCE [LARGE SCALE GENOMIC DNA]</scope>
    <source>
        <strain evidence="4 5">SC16a</strain>
    </source>
</reference>
<reference evidence="4 5" key="1">
    <citation type="journal article" date="2015" name="BMC Genomics">
        <title>Gene expression during zombie ant biting behavior reflects the complexity underlying fungal parasitic behavioral manipulation.</title>
        <authorList>
            <person name="de Bekker C."/>
            <person name="Ohm R.A."/>
            <person name="Loreto R.G."/>
            <person name="Sebastian A."/>
            <person name="Albert I."/>
            <person name="Merrow M."/>
            <person name="Brachmann A."/>
            <person name="Hughes D.P."/>
        </authorList>
    </citation>
    <scope>NUCLEOTIDE SEQUENCE [LARGE SCALE GENOMIC DNA]</scope>
    <source>
        <strain evidence="4 5">SC16a</strain>
    </source>
</reference>
<dbReference type="SUPFAM" id="SSF53474">
    <property type="entry name" value="alpha/beta-Hydrolases"/>
    <property type="match status" value="1"/>
</dbReference>
<comment type="caution">
    <text evidence="4">The sequence shown here is derived from an EMBL/GenBank/DDBJ whole genome shotgun (WGS) entry which is preliminary data.</text>
</comment>
<dbReference type="STRING" id="268505.A0A2A9P1T6"/>
<dbReference type="InterPro" id="IPR000073">
    <property type="entry name" value="AB_hydrolase_1"/>
</dbReference>
<comment type="similarity">
    <text evidence="1">Belongs to the AB hydrolase superfamily.</text>
</comment>
<evidence type="ECO:0000259" key="3">
    <source>
        <dbReference type="Pfam" id="PF00561"/>
    </source>
</evidence>
<keyword evidence="5" id="KW-1185">Reference proteome</keyword>
<dbReference type="EMBL" id="LAZP02001468">
    <property type="protein sequence ID" value="PFH54957.1"/>
    <property type="molecule type" value="Genomic_DNA"/>
</dbReference>
<dbReference type="AlphaFoldDB" id="A0A2A9P1T6"/>
<dbReference type="PANTHER" id="PTHR46118:SF4">
    <property type="entry name" value="PROTEIN ABHD11"/>
    <property type="match status" value="1"/>
</dbReference>
<name>A0A2A9P1T6_OPHUN</name>
<dbReference type="Pfam" id="PF00561">
    <property type="entry name" value="Abhydrolase_1"/>
    <property type="match status" value="2"/>
</dbReference>
<dbReference type="PANTHER" id="PTHR46118">
    <property type="entry name" value="PROTEIN ABHD11"/>
    <property type="match status" value="1"/>
</dbReference>
<feature type="domain" description="AB hydrolase-1" evidence="3">
    <location>
        <begin position="26"/>
        <end position="116"/>
    </location>
</feature>
<dbReference type="OrthoDB" id="8119704at2759"/>
<dbReference type="Proteomes" id="UP000037136">
    <property type="component" value="Unassembled WGS sequence"/>
</dbReference>
<evidence type="ECO:0000256" key="1">
    <source>
        <dbReference type="ARBA" id="ARBA00008645"/>
    </source>
</evidence>
<accession>A0A2A9P1T6</accession>
<evidence type="ECO:0000313" key="4">
    <source>
        <dbReference type="EMBL" id="PFH54957.1"/>
    </source>
</evidence>
<dbReference type="Gene3D" id="3.40.50.1820">
    <property type="entry name" value="alpha/beta hydrolase"/>
    <property type="match status" value="2"/>
</dbReference>
<keyword evidence="2" id="KW-0378">Hydrolase</keyword>